<feature type="repeat" description="TPR" evidence="1">
    <location>
        <begin position="40"/>
        <end position="73"/>
    </location>
</feature>
<accession>K2GB80</accession>
<reference evidence="2" key="1">
    <citation type="journal article" date="2012" name="Science">
        <title>Fermentation, hydrogen, and sulfur metabolism in multiple uncultivated bacterial phyla.</title>
        <authorList>
            <person name="Wrighton K.C."/>
            <person name="Thomas B.C."/>
            <person name="Sharon I."/>
            <person name="Miller C.S."/>
            <person name="Castelle C.J."/>
            <person name="VerBerkmoes N.C."/>
            <person name="Wilkins M.J."/>
            <person name="Hettich R.L."/>
            <person name="Lipton M.S."/>
            <person name="Williams K.H."/>
            <person name="Long P.E."/>
            <person name="Banfield J.F."/>
        </authorList>
    </citation>
    <scope>NUCLEOTIDE SEQUENCE [LARGE SCALE GENOMIC DNA]</scope>
</reference>
<proteinExistence type="predicted"/>
<sequence>MKMIENAQYIQEIEKLKNSWDYTTAREKVQKYLSTYTDDYRLYEELADIYLFEGEIEKAEHAMRFAQNLNPDSATGLYLSGYIYISKWSFKRWVELLEKANEMFPNNPEILRNLWWGYNMIGQVKKGITILKRALNLAQEDQLIMEDLWVALMWDWQTDLWEFYLRKAGREDKIKEMKNYL</sequence>
<protein>
    <submittedName>
        <fullName evidence="2">Uncharacterized protein</fullName>
    </submittedName>
</protein>
<evidence type="ECO:0000313" key="2">
    <source>
        <dbReference type="EMBL" id="EKE27444.1"/>
    </source>
</evidence>
<dbReference type="SUPFAM" id="SSF48452">
    <property type="entry name" value="TPR-like"/>
    <property type="match status" value="1"/>
</dbReference>
<dbReference type="InterPro" id="IPR019734">
    <property type="entry name" value="TPR_rpt"/>
</dbReference>
<gene>
    <name evidence="2" type="ORF">ACD_3C00206G0006</name>
</gene>
<evidence type="ECO:0000256" key="1">
    <source>
        <dbReference type="PROSITE-ProRule" id="PRU00339"/>
    </source>
</evidence>
<keyword evidence="1" id="KW-0802">TPR repeat</keyword>
<dbReference type="PROSITE" id="PS50005">
    <property type="entry name" value="TPR"/>
    <property type="match status" value="1"/>
</dbReference>
<comment type="caution">
    <text evidence="2">The sequence shown here is derived from an EMBL/GenBank/DDBJ whole genome shotgun (WGS) entry which is preliminary data.</text>
</comment>
<dbReference type="AlphaFoldDB" id="K2GB80"/>
<dbReference type="Gene3D" id="1.25.40.10">
    <property type="entry name" value="Tetratricopeptide repeat domain"/>
    <property type="match status" value="1"/>
</dbReference>
<dbReference type="EMBL" id="AMFJ01000480">
    <property type="protein sequence ID" value="EKE27444.1"/>
    <property type="molecule type" value="Genomic_DNA"/>
</dbReference>
<dbReference type="Pfam" id="PF13181">
    <property type="entry name" value="TPR_8"/>
    <property type="match status" value="1"/>
</dbReference>
<dbReference type="InterPro" id="IPR011990">
    <property type="entry name" value="TPR-like_helical_dom_sf"/>
</dbReference>
<name>K2GB80_9BACT</name>
<organism evidence="2">
    <name type="scientific">uncultured bacterium</name>
    <name type="common">gcode 4</name>
    <dbReference type="NCBI Taxonomy" id="1234023"/>
    <lineage>
        <taxon>Bacteria</taxon>
        <taxon>environmental samples</taxon>
    </lineage>
</organism>